<evidence type="ECO:0000256" key="3">
    <source>
        <dbReference type="ARBA" id="ARBA00022737"/>
    </source>
</evidence>
<evidence type="ECO:0000256" key="8">
    <source>
        <dbReference type="SAM" id="SignalP"/>
    </source>
</evidence>
<dbReference type="InterPro" id="IPR007110">
    <property type="entry name" value="Ig-like_dom"/>
</dbReference>
<evidence type="ECO:0000256" key="6">
    <source>
        <dbReference type="ARBA" id="ARBA00023180"/>
    </source>
</evidence>
<evidence type="ECO:0000259" key="9">
    <source>
        <dbReference type="PROSITE" id="PS50835"/>
    </source>
</evidence>
<dbReference type="InterPro" id="IPR013783">
    <property type="entry name" value="Ig-like_fold"/>
</dbReference>
<dbReference type="GO" id="GO:0030424">
    <property type="term" value="C:axon"/>
    <property type="evidence" value="ECO:0007669"/>
    <property type="project" value="TreeGrafter"/>
</dbReference>
<dbReference type="InterPro" id="IPR003599">
    <property type="entry name" value="Ig_sub"/>
</dbReference>
<dbReference type="SMART" id="SM00409">
    <property type="entry name" value="IG"/>
    <property type="match status" value="4"/>
</dbReference>
<keyword evidence="3" id="KW-0677">Repeat</keyword>
<dbReference type="SMART" id="SM00408">
    <property type="entry name" value="IGc2"/>
    <property type="match status" value="4"/>
</dbReference>
<keyword evidence="4" id="KW-0472">Membrane</keyword>
<dbReference type="Gene3D" id="2.60.40.10">
    <property type="entry name" value="Immunoglobulins"/>
    <property type="match status" value="4"/>
</dbReference>
<protein>
    <recommendedName>
        <fullName evidence="9">Ig-like domain-containing protein</fullName>
    </recommendedName>
</protein>
<name>A0AAW1V572_9CUCU</name>
<gene>
    <name evidence="10" type="ORF">WA026_021102</name>
</gene>
<organism evidence="10 11">
    <name type="scientific">Henosepilachna vigintioctopunctata</name>
    <dbReference type="NCBI Taxonomy" id="420089"/>
    <lineage>
        <taxon>Eukaryota</taxon>
        <taxon>Metazoa</taxon>
        <taxon>Ecdysozoa</taxon>
        <taxon>Arthropoda</taxon>
        <taxon>Hexapoda</taxon>
        <taxon>Insecta</taxon>
        <taxon>Pterygota</taxon>
        <taxon>Neoptera</taxon>
        <taxon>Endopterygota</taxon>
        <taxon>Coleoptera</taxon>
        <taxon>Polyphaga</taxon>
        <taxon>Cucujiformia</taxon>
        <taxon>Coccinelloidea</taxon>
        <taxon>Coccinellidae</taxon>
        <taxon>Epilachninae</taxon>
        <taxon>Epilachnini</taxon>
        <taxon>Henosepilachna</taxon>
    </lineage>
</organism>
<comment type="caution">
    <text evidence="10">The sequence shown here is derived from an EMBL/GenBank/DDBJ whole genome shotgun (WGS) entry which is preliminary data.</text>
</comment>
<keyword evidence="2" id="KW-1003">Cell membrane</keyword>
<evidence type="ECO:0000256" key="4">
    <source>
        <dbReference type="ARBA" id="ARBA00023136"/>
    </source>
</evidence>
<feature type="domain" description="Ig-like" evidence="9">
    <location>
        <begin position="27"/>
        <end position="130"/>
    </location>
</feature>
<dbReference type="PANTHER" id="PTHR10075">
    <property type="entry name" value="BASIGIN RELATED"/>
    <property type="match status" value="1"/>
</dbReference>
<sequence length="424" mass="47912">MMAQLLIYCVLIAVTRLTLGREIPSPPYIVKQPPTEEVMFHVEKDGENDKPFYIECEASGEPAPTYRWVKNGKPFEWQAYDDRISQQPGRGTLSIAKPQDVDLGQYQCFAENEYGIATSNSVFMRKAELNSFKIQAPISLSGEEGKPFKLECHPPDGWPKPVVRWIISYTNGSLKAINSSRMTLDPEGNLWFSNLTKQDSTDNFMYACAATSPTKLEYKIGNRVLLNIVSTTASAALNKYPPEKQYVTKKQEVALRGKRVELFCIFGGTPLPQTVWRKNGNLLQSSERITQGNYGKSLIINVVDFDDVGSYTCEVSNGIGEAKWYSIDLRVISAPYFTKQPERQNASEGETVEFRCEASGSPKPEIKWIYNGKPLEYAPTNERREVSKDRIVIRNLEKKDTANYGCNATNYLGYVYKDVYVNVL</sequence>
<feature type="domain" description="Ig-like" evidence="9">
    <location>
        <begin position="242"/>
        <end position="333"/>
    </location>
</feature>
<dbReference type="Pfam" id="PF07679">
    <property type="entry name" value="I-set"/>
    <property type="match status" value="1"/>
</dbReference>
<feature type="signal peptide" evidence="8">
    <location>
        <begin position="1"/>
        <end position="20"/>
    </location>
</feature>
<dbReference type="FunFam" id="2.60.40.10:FF:001928">
    <property type="entry name" value="neuroglian isoform X2"/>
    <property type="match status" value="1"/>
</dbReference>
<dbReference type="GO" id="GO:0007411">
    <property type="term" value="P:axon guidance"/>
    <property type="evidence" value="ECO:0007669"/>
    <property type="project" value="TreeGrafter"/>
</dbReference>
<evidence type="ECO:0000256" key="1">
    <source>
        <dbReference type="ARBA" id="ARBA00004236"/>
    </source>
</evidence>
<comment type="subcellular location">
    <subcellularLocation>
        <location evidence="1">Cell membrane</location>
    </subcellularLocation>
</comment>
<dbReference type="AlphaFoldDB" id="A0AAW1V572"/>
<evidence type="ECO:0000313" key="11">
    <source>
        <dbReference type="Proteomes" id="UP001431783"/>
    </source>
</evidence>
<feature type="chain" id="PRO_5043743959" description="Ig-like domain-containing protein" evidence="8">
    <location>
        <begin position="21"/>
        <end position="424"/>
    </location>
</feature>
<dbReference type="InterPro" id="IPR013098">
    <property type="entry name" value="Ig_I-set"/>
</dbReference>
<dbReference type="GO" id="GO:0005886">
    <property type="term" value="C:plasma membrane"/>
    <property type="evidence" value="ECO:0007669"/>
    <property type="project" value="UniProtKB-SubCell"/>
</dbReference>
<keyword evidence="8" id="KW-0732">Signal</keyword>
<evidence type="ECO:0000256" key="2">
    <source>
        <dbReference type="ARBA" id="ARBA00022475"/>
    </source>
</evidence>
<dbReference type="Proteomes" id="UP001431783">
    <property type="component" value="Unassembled WGS sequence"/>
</dbReference>
<dbReference type="FunFam" id="2.60.40.10:FF:000005">
    <property type="entry name" value="Neuronal cell adhesion molecule"/>
    <property type="match status" value="1"/>
</dbReference>
<feature type="domain" description="Ig-like" evidence="9">
    <location>
        <begin position="144"/>
        <end position="221"/>
    </location>
</feature>
<dbReference type="Pfam" id="PF13927">
    <property type="entry name" value="Ig_3"/>
    <property type="match status" value="2"/>
</dbReference>
<dbReference type="SUPFAM" id="SSF48726">
    <property type="entry name" value="Immunoglobulin"/>
    <property type="match status" value="4"/>
</dbReference>
<dbReference type="FunFam" id="2.60.40.10:FF:000032">
    <property type="entry name" value="palladin isoform X1"/>
    <property type="match status" value="1"/>
</dbReference>
<dbReference type="GO" id="GO:0070593">
    <property type="term" value="P:dendrite self-avoidance"/>
    <property type="evidence" value="ECO:0007669"/>
    <property type="project" value="TreeGrafter"/>
</dbReference>
<keyword evidence="11" id="KW-1185">Reference proteome</keyword>
<dbReference type="EMBL" id="JARQZJ010000106">
    <property type="protein sequence ID" value="KAK9887251.1"/>
    <property type="molecule type" value="Genomic_DNA"/>
</dbReference>
<evidence type="ECO:0000256" key="7">
    <source>
        <dbReference type="ARBA" id="ARBA00023319"/>
    </source>
</evidence>
<feature type="domain" description="Ig-like" evidence="9">
    <location>
        <begin position="335"/>
        <end position="422"/>
    </location>
</feature>
<keyword evidence="5" id="KW-1015">Disulfide bond</keyword>
<dbReference type="PROSITE" id="PS50835">
    <property type="entry name" value="IG_LIKE"/>
    <property type="match status" value="4"/>
</dbReference>
<reference evidence="10 11" key="1">
    <citation type="submission" date="2023-03" db="EMBL/GenBank/DDBJ databases">
        <title>Genome insight into feeding habits of ladybird beetles.</title>
        <authorList>
            <person name="Li H.-S."/>
            <person name="Huang Y.-H."/>
            <person name="Pang H."/>
        </authorList>
    </citation>
    <scope>NUCLEOTIDE SEQUENCE [LARGE SCALE GENOMIC DNA]</scope>
    <source>
        <strain evidence="10">SYSU_2023b</strain>
        <tissue evidence="10">Whole body</tissue>
    </source>
</reference>
<dbReference type="InterPro" id="IPR003598">
    <property type="entry name" value="Ig_sub2"/>
</dbReference>
<keyword evidence="7" id="KW-0393">Immunoglobulin domain</keyword>
<proteinExistence type="predicted"/>
<dbReference type="InterPro" id="IPR036179">
    <property type="entry name" value="Ig-like_dom_sf"/>
</dbReference>
<accession>A0AAW1V572</accession>
<dbReference type="FunFam" id="2.60.40.10:FF:001718">
    <property type="entry name" value="Neuroglian, isoform D"/>
    <property type="match status" value="1"/>
</dbReference>
<keyword evidence="6" id="KW-0325">Glycoprotein</keyword>
<evidence type="ECO:0000256" key="5">
    <source>
        <dbReference type="ARBA" id="ARBA00023157"/>
    </source>
</evidence>
<evidence type="ECO:0000313" key="10">
    <source>
        <dbReference type="EMBL" id="KAK9887251.1"/>
    </source>
</evidence>
<dbReference type="PANTHER" id="PTHR10075:SF100">
    <property type="entry name" value="FASCICLIN-2"/>
    <property type="match status" value="1"/>
</dbReference>
<dbReference type="GO" id="GO:0098632">
    <property type="term" value="F:cell-cell adhesion mediator activity"/>
    <property type="evidence" value="ECO:0007669"/>
    <property type="project" value="TreeGrafter"/>
</dbReference>
<dbReference type="GO" id="GO:0007156">
    <property type="term" value="P:homophilic cell adhesion via plasma membrane adhesion molecules"/>
    <property type="evidence" value="ECO:0007669"/>
    <property type="project" value="TreeGrafter"/>
</dbReference>